<proteinExistence type="predicted"/>
<name>A0ABY3M712_9FLAO</name>
<protein>
    <recommendedName>
        <fullName evidence="5">Lipoprotein</fullName>
    </recommendedName>
</protein>
<sequence length="532" mass="58531">MVQKGIVRLLLLYTWFLIVKITNFKTNQRNEKRKCKQYLKLVLLLFGVTYVLSSCQKDDDLIQIEQNRNSNQTDFIISKIDKSKLAENTTLTRKLTKLSSNLRNKKSNNSQNKTLVSNEYGFTLNTSYATYIESADKTYHSYTFYIQRDVEIEMLENLLVSLEPDGTYKTSIISYNITAAEKEDISNNTYVDITNKVSSTVINDEGLISDIFSKAADCSGYVLLEWCSGSAGHNGSDNYADCTAYNSDRMYYGCGFPGGGGSTGGSTGNTSPNTGDTSGGQTNNGGSGGSSSNDGVTTSTTPCRGDDCPEEYKPGPCDKITKLFLDYPNYKQALINLAGTVNQQVENGIYIDKASSTINTIPQGVGGIINFNNNPANAYITFAHTHDASGTYSIFSWDDLALMARAVENGKIKTNKFVAFLITAKGTRYALTIEDASKLTNFLYQPSGSQGTQVDVPKMLKVSSVFDKFYGDNAAVIKNTNTDNDKVQKAFLQMLRDNDAGVEIFEVDATFDNFTKLKLETNNTDVTPINCN</sequence>
<evidence type="ECO:0000256" key="2">
    <source>
        <dbReference type="SAM" id="Phobius"/>
    </source>
</evidence>
<dbReference type="RefSeq" id="WP_148381624.1">
    <property type="nucleotide sequence ID" value="NZ_VSKN01000037.1"/>
</dbReference>
<evidence type="ECO:0000256" key="1">
    <source>
        <dbReference type="SAM" id="MobiDB-lite"/>
    </source>
</evidence>
<feature type="compositionally biased region" description="Low complexity" evidence="1">
    <location>
        <begin position="290"/>
        <end position="301"/>
    </location>
</feature>
<evidence type="ECO:0008006" key="5">
    <source>
        <dbReference type="Google" id="ProtNLM"/>
    </source>
</evidence>
<keyword evidence="2" id="KW-0472">Membrane</keyword>
<organism evidence="3 4">
    <name type="scientific">Bizionia gelidisalsuginis</name>
    <dbReference type="NCBI Taxonomy" id="291188"/>
    <lineage>
        <taxon>Bacteria</taxon>
        <taxon>Pseudomonadati</taxon>
        <taxon>Bacteroidota</taxon>
        <taxon>Flavobacteriia</taxon>
        <taxon>Flavobacteriales</taxon>
        <taxon>Flavobacteriaceae</taxon>
        <taxon>Bizionia</taxon>
    </lineage>
</organism>
<reference evidence="3 4" key="1">
    <citation type="submission" date="2019-08" db="EMBL/GenBank/DDBJ databases">
        <title>Genomes of Antarctic Bizionia species.</title>
        <authorList>
            <person name="Bowman J.P."/>
        </authorList>
    </citation>
    <scope>NUCLEOTIDE SEQUENCE [LARGE SCALE GENOMIC DNA]</scope>
    <source>
        <strain evidence="3 4">IC164</strain>
    </source>
</reference>
<keyword evidence="2" id="KW-1133">Transmembrane helix</keyword>
<gene>
    <name evidence="3" type="ORF">ES677_14490</name>
</gene>
<accession>A0ABY3M712</accession>
<comment type="caution">
    <text evidence="3">The sequence shown here is derived from an EMBL/GenBank/DDBJ whole genome shotgun (WGS) entry which is preliminary data.</text>
</comment>
<evidence type="ECO:0000313" key="3">
    <source>
        <dbReference type="EMBL" id="TYC08413.1"/>
    </source>
</evidence>
<feature type="region of interest" description="Disordered" evidence="1">
    <location>
        <begin position="263"/>
        <end position="308"/>
    </location>
</feature>
<feature type="transmembrane region" description="Helical" evidence="2">
    <location>
        <begin position="6"/>
        <end position="25"/>
    </location>
</feature>
<dbReference type="EMBL" id="VSKN01000037">
    <property type="protein sequence ID" value="TYC08413.1"/>
    <property type="molecule type" value="Genomic_DNA"/>
</dbReference>
<feature type="transmembrane region" description="Helical" evidence="2">
    <location>
        <begin position="37"/>
        <end position="53"/>
    </location>
</feature>
<dbReference type="Proteomes" id="UP000323621">
    <property type="component" value="Unassembled WGS sequence"/>
</dbReference>
<keyword evidence="4" id="KW-1185">Reference proteome</keyword>
<evidence type="ECO:0000313" key="4">
    <source>
        <dbReference type="Proteomes" id="UP000323621"/>
    </source>
</evidence>
<keyword evidence="2" id="KW-0812">Transmembrane</keyword>
<feature type="compositionally biased region" description="Low complexity" evidence="1">
    <location>
        <begin position="268"/>
        <end position="281"/>
    </location>
</feature>